<evidence type="ECO:0000256" key="6">
    <source>
        <dbReference type="SAM" id="Phobius"/>
    </source>
</evidence>
<dbReference type="Gene3D" id="3.40.109.10">
    <property type="entry name" value="NADH Oxidase"/>
    <property type="match status" value="1"/>
</dbReference>
<dbReference type="CDD" id="cd02144">
    <property type="entry name" value="iodotyrosine_dehalogenase"/>
    <property type="match status" value="1"/>
</dbReference>
<evidence type="ECO:0000313" key="8">
    <source>
        <dbReference type="EMBL" id="CAH1391619.1"/>
    </source>
</evidence>
<dbReference type="SUPFAM" id="SSF55469">
    <property type="entry name" value="FMN-dependent nitroreductase-like"/>
    <property type="match status" value="1"/>
</dbReference>
<dbReference type="GO" id="GO:0140616">
    <property type="term" value="F:iodotyrosine deiodinase activity"/>
    <property type="evidence" value="ECO:0007669"/>
    <property type="project" value="UniProtKB-ARBA"/>
</dbReference>
<protein>
    <recommendedName>
        <fullName evidence="7">Nitroreductase domain-containing protein</fullName>
    </recommendedName>
</protein>
<evidence type="ECO:0000256" key="5">
    <source>
        <dbReference type="ARBA" id="ARBA00023002"/>
    </source>
</evidence>
<dbReference type="GO" id="GO:0032553">
    <property type="term" value="F:ribonucleotide binding"/>
    <property type="evidence" value="ECO:0007669"/>
    <property type="project" value="UniProtKB-ARBA"/>
</dbReference>
<feature type="domain" description="Nitroreductase" evidence="7">
    <location>
        <begin position="104"/>
        <end position="272"/>
    </location>
</feature>
<accession>A0A9P0GXP3</accession>
<comment type="cofactor">
    <cofactor evidence="1">
        <name>FMN</name>
        <dbReference type="ChEBI" id="CHEBI:58210"/>
    </cofactor>
</comment>
<comment type="similarity">
    <text evidence="2">Belongs to the nitroreductase family.</text>
</comment>
<sequence length="294" mass="33333">MEFLHENLPFLCDYWPFILTGAVCLMAAIVLFKTALEPPVDESLPPEPDLLDELDELESMEDDSNPDVVPALPADIKHIPFQFSRFPIEDSQKRSQEFYDLMNKRRTVRFFSPDPVPKEIIYNIIRTAGTAPSGAHTEPWTYVVISDPDIKAKVREIVEQEEKINYDRRMGPQWVADLKPIKTDWVKEYLTTAPYLILVFKQVYGISENGERRTHYYNEMSVAIAAGILLTAIHNAGLVSLTSTPLNCGPGLRVLLGRPKNEKLTLLLPVGYPAEDATVPDLPRKPLEEIMVEI</sequence>
<evidence type="ECO:0000256" key="3">
    <source>
        <dbReference type="ARBA" id="ARBA00022630"/>
    </source>
</evidence>
<keyword evidence="6" id="KW-0472">Membrane</keyword>
<dbReference type="AlphaFoldDB" id="A0A9P0GXP3"/>
<evidence type="ECO:0000256" key="2">
    <source>
        <dbReference type="ARBA" id="ARBA00007118"/>
    </source>
</evidence>
<keyword evidence="9" id="KW-1185">Reference proteome</keyword>
<dbReference type="OrthoDB" id="41362at2759"/>
<organism evidence="8 9">
    <name type="scientific">Nezara viridula</name>
    <name type="common">Southern green stink bug</name>
    <name type="synonym">Cimex viridulus</name>
    <dbReference type="NCBI Taxonomy" id="85310"/>
    <lineage>
        <taxon>Eukaryota</taxon>
        <taxon>Metazoa</taxon>
        <taxon>Ecdysozoa</taxon>
        <taxon>Arthropoda</taxon>
        <taxon>Hexapoda</taxon>
        <taxon>Insecta</taxon>
        <taxon>Pterygota</taxon>
        <taxon>Neoptera</taxon>
        <taxon>Paraneoptera</taxon>
        <taxon>Hemiptera</taxon>
        <taxon>Heteroptera</taxon>
        <taxon>Panheteroptera</taxon>
        <taxon>Pentatomomorpha</taxon>
        <taxon>Pentatomoidea</taxon>
        <taxon>Pentatomidae</taxon>
        <taxon>Pentatominae</taxon>
        <taxon>Nezara</taxon>
    </lineage>
</organism>
<dbReference type="GO" id="GO:0006570">
    <property type="term" value="P:tyrosine metabolic process"/>
    <property type="evidence" value="ECO:0007669"/>
    <property type="project" value="TreeGrafter"/>
</dbReference>
<keyword evidence="4" id="KW-0288">FMN</keyword>
<dbReference type="FunFam" id="3.40.109.10:FF:000004">
    <property type="entry name" value="Iodotyrosine deiodinase 1"/>
    <property type="match status" value="1"/>
</dbReference>
<evidence type="ECO:0000259" key="7">
    <source>
        <dbReference type="Pfam" id="PF00881"/>
    </source>
</evidence>
<evidence type="ECO:0000256" key="4">
    <source>
        <dbReference type="ARBA" id="ARBA00022643"/>
    </source>
</evidence>
<dbReference type="Proteomes" id="UP001152798">
    <property type="component" value="Chromosome 1"/>
</dbReference>
<dbReference type="Pfam" id="PF00881">
    <property type="entry name" value="Nitroreductase"/>
    <property type="match status" value="1"/>
</dbReference>
<proteinExistence type="inferred from homology"/>
<evidence type="ECO:0000313" key="9">
    <source>
        <dbReference type="Proteomes" id="UP001152798"/>
    </source>
</evidence>
<dbReference type="PANTHER" id="PTHR23026">
    <property type="entry name" value="NADPH NITROREDUCTASE"/>
    <property type="match status" value="1"/>
</dbReference>
<gene>
    <name evidence="8" type="ORF">NEZAVI_LOCUS2608</name>
</gene>
<dbReference type="PANTHER" id="PTHR23026:SF90">
    <property type="entry name" value="IODOTYROSINE DEIODINASE 1"/>
    <property type="match status" value="1"/>
</dbReference>
<dbReference type="InterPro" id="IPR000415">
    <property type="entry name" value="Nitroreductase-like"/>
</dbReference>
<dbReference type="InterPro" id="IPR050627">
    <property type="entry name" value="Nitroreductase/BluB"/>
</dbReference>
<keyword evidence="6" id="KW-1133">Transmembrane helix</keyword>
<dbReference type="InterPro" id="IPR029479">
    <property type="entry name" value="Nitroreductase"/>
</dbReference>
<reference evidence="8" key="1">
    <citation type="submission" date="2022-01" db="EMBL/GenBank/DDBJ databases">
        <authorList>
            <person name="King R."/>
        </authorList>
    </citation>
    <scope>NUCLEOTIDE SEQUENCE</scope>
</reference>
<dbReference type="GO" id="GO:0005886">
    <property type="term" value="C:plasma membrane"/>
    <property type="evidence" value="ECO:0007669"/>
    <property type="project" value="TreeGrafter"/>
</dbReference>
<dbReference type="EMBL" id="OV725077">
    <property type="protein sequence ID" value="CAH1391619.1"/>
    <property type="molecule type" value="Genomic_DNA"/>
</dbReference>
<feature type="transmembrane region" description="Helical" evidence="6">
    <location>
        <begin position="14"/>
        <end position="32"/>
    </location>
</feature>
<keyword evidence="3" id="KW-0285">Flavoprotein</keyword>
<name>A0A9P0GXP3_NEZVI</name>
<keyword evidence="6" id="KW-0812">Transmembrane</keyword>
<keyword evidence="5" id="KW-0560">Oxidoreductase</keyword>
<evidence type="ECO:0000256" key="1">
    <source>
        <dbReference type="ARBA" id="ARBA00001917"/>
    </source>
</evidence>